<dbReference type="RefSeq" id="XP_042133224.1">
    <property type="nucleotide sequence ID" value="XM_042277290.2"/>
</dbReference>
<name>A0A6I9LUQ0_PERMB</name>
<dbReference type="PROSITE" id="PS00472">
    <property type="entry name" value="SMALL_CYTOKINES_CC"/>
    <property type="match status" value="1"/>
</dbReference>
<evidence type="ECO:0000256" key="9">
    <source>
        <dbReference type="ARBA" id="ARBA00046039"/>
    </source>
</evidence>
<evidence type="ECO:0000256" key="5">
    <source>
        <dbReference type="ARBA" id="ARBA00022525"/>
    </source>
</evidence>
<feature type="signal peptide" evidence="10">
    <location>
        <begin position="1"/>
        <end position="33"/>
    </location>
</feature>
<dbReference type="GeneID" id="102923105"/>
<proteinExistence type="inferred from homology"/>
<dbReference type="RefSeq" id="XP_042133223.1">
    <property type="nucleotide sequence ID" value="XM_042277289.1"/>
</dbReference>
<dbReference type="SUPFAM" id="SSF54117">
    <property type="entry name" value="Interleukin 8-like chemokines"/>
    <property type="match status" value="1"/>
</dbReference>
<keyword evidence="6 10" id="KW-0732">Signal</keyword>
<comment type="subcellular location">
    <subcellularLocation>
        <location evidence="1 10">Secreted</location>
    </subcellularLocation>
</comment>
<dbReference type="OrthoDB" id="9447832at2759"/>
<protein>
    <recommendedName>
        <fullName evidence="10">C-C motif chemokine</fullName>
    </recommendedName>
</protein>
<dbReference type="Pfam" id="PF00048">
    <property type="entry name" value="IL8"/>
    <property type="match status" value="1"/>
</dbReference>
<dbReference type="InterPro" id="IPR036048">
    <property type="entry name" value="Interleukin_8-like_sf"/>
</dbReference>
<dbReference type="GO" id="GO:0005615">
    <property type="term" value="C:extracellular space"/>
    <property type="evidence" value="ECO:0007669"/>
    <property type="project" value="UniProtKB-KW"/>
</dbReference>
<dbReference type="SMART" id="SM00199">
    <property type="entry name" value="SCY"/>
    <property type="match status" value="1"/>
</dbReference>
<dbReference type="InterPro" id="IPR000827">
    <property type="entry name" value="Chemokine_CC_CS"/>
</dbReference>
<evidence type="ECO:0000256" key="3">
    <source>
        <dbReference type="ARBA" id="ARBA00022500"/>
    </source>
</evidence>
<feature type="domain" description="Chemokine interleukin-8-like" evidence="11">
    <location>
        <begin position="40"/>
        <end position="98"/>
    </location>
</feature>
<dbReference type="GO" id="GO:0008009">
    <property type="term" value="F:chemokine activity"/>
    <property type="evidence" value="ECO:0007669"/>
    <property type="project" value="InterPro"/>
</dbReference>
<evidence type="ECO:0000313" key="12">
    <source>
        <dbReference type="Ensembl" id="ENSPEMP00000029246.1"/>
    </source>
</evidence>
<accession>A0A6I9LUQ0</accession>
<dbReference type="PANTHER" id="PTHR12015">
    <property type="entry name" value="SMALL INDUCIBLE CYTOKINE A"/>
    <property type="match status" value="1"/>
</dbReference>
<dbReference type="GO" id="GO:0006954">
    <property type="term" value="P:inflammatory response"/>
    <property type="evidence" value="ECO:0007669"/>
    <property type="project" value="UniProtKB-KW"/>
</dbReference>
<evidence type="ECO:0000256" key="6">
    <source>
        <dbReference type="ARBA" id="ARBA00022729"/>
    </source>
</evidence>
<evidence type="ECO:0000313" key="13">
    <source>
        <dbReference type="Proteomes" id="UP000694547"/>
    </source>
</evidence>
<dbReference type="FunFam" id="2.40.50.40:FF:000012">
    <property type="entry name" value="C-C motif chemokine"/>
    <property type="match status" value="1"/>
</dbReference>
<evidence type="ECO:0000256" key="2">
    <source>
        <dbReference type="ARBA" id="ARBA00010868"/>
    </source>
</evidence>
<evidence type="ECO:0000256" key="10">
    <source>
        <dbReference type="RuleBase" id="RU361150"/>
    </source>
</evidence>
<keyword evidence="3 10" id="KW-0145">Chemotaxis</keyword>
<dbReference type="Gene3D" id="2.40.50.40">
    <property type="match status" value="1"/>
</dbReference>
<dbReference type="GeneTree" id="ENSGT01100000263482"/>
<dbReference type="RefSeq" id="XP_042133225.1">
    <property type="nucleotide sequence ID" value="XM_042277291.1"/>
</dbReference>
<reference evidence="12" key="3">
    <citation type="submission" date="2025-09" db="UniProtKB">
        <authorList>
            <consortium name="Ensembl"/>
        </authorList>
    </citation>
    <scope>IDENTIFICATION</scope>
</reference>
<dbReference type="Proteomes" id="UP000694547">
    <property type="component" value="Chromosome 5"/>
</dbReference>
<evidence type="ECO:0000256" key="8">
    <source>
        <dbReference type="ARBA" id="ARBA00023198"/>
    </source>
</evidence>
<comment type="function">
    <text evidence="9">Chemokine, which displays chemotactic activity for T lymphocytes, preferentially Th2 cells, but not monocytes or granulocytes. Therefore plays an important role in a wide range of inflammatory and immunological processes. Acts by binding to CCR4 at T-cell surface. Mediates GM-CSF/CSF2-driven pain and inflammation. In the brain, required to maintain the typical, highly branched morphology of hippocampal microglia under homeostatic conditions. May be important for the appropriate adaptation of microglial morphology and synaptic plasticity to acute lipopolysaccharide (LPS)-induced neuroinflammation. Plays a role in wound healing, mainly by inducing fibroblast migration into the wound.</text>
</comment>
<keyword evidence="13" id="KW-1185">Reference proteome</keyword>
<dbReference type="PRINTS" id="PR00436">
    <property type="entry name" value="INTERLEUKIN8"/>
</dbReference>
<evidence type="ECO:0000256" key="4">
    <source>
        <dbReference type="ARBA" id="ARBA00022514"/>
    </source>
</evidence>
<dbReference type="InterPro" id="IPR001811">
    <property type="entry name" value="Chemokine_IL8-like_dom"/>
</dbReference>
<dbReference type="InterPro" id="IPR039809">
    <property type="entry name" value="Chemokine_b/g/d"/>
</dbReference>
<keyword evidence="8" id="KW-0395">Inflammatory response</keyword>
<reference evidence="12 13" key="1">
    <citation type="submission" date="2018-10" db="EMBL/GenBank/DDBJ databases">
        <title>Improved assembly of the deer mouse Peromyscus maniculatus genome.</title>
        <authorList>
            <person name="Lassance J.-M."/>
            <person name="Hoekstra H.E."/>
        </authorList>
    </citation>
    <scope>NUCLEOTIDE SEQUENCE [LARGE SCALE GENOMIC DNA]</scope>
</reference>
<dbReference type="CTD" id="6361"/>
<evidence type="ECO:0000256" key="1">
    <source>
        <dbReference type="ARBA" id="ARBA00004613"/>
    </source>
</evidence>
<dbReference type="AlphaFoldDB" id="A0A6I9LUQ0"/>
<dbReference type="PANTHER" id="PTHR12015:SF111">
    <property type="entry name" value="C-C MOTIF CHEMOKINE 17"/>
    <property type="match status" value="1"/>
</dbReference>
<comment type="similarity">
    <text evidence="2 10">Belongs to the intercrine beta (chemokine CC) family.</text>
</comment>
<dbReference type="GO" id="GO:0006955">
    <property type="term" value="P:immune response"/>
    <property type="evidence" value="ECO:0007669"/>
    <property type="project" value="InterPro"/>
</dbReference>
<gene>
    <name evidence="12" type="primary">Ccl17</name>
</gene>
<evidence type="ECO:0000259" key="11">
    <source>
        <dbReference type="SMART" id="SM00199"/>
    </source>
</evidence>
<evidence type="ECO:0000256" key="7">
    <source>
        <dbReference type="ARBA" id="ARBA00023157"/>
    </source>
</evidence>
<keyword evidence="4 10" id="KW-0202">Cytokine</keyword>
<dbReference type="CDD" id="cd00272">
    <property type="entry name" value="Chemokine_CC"/>
    <property type="match status" value="1"/>
</dbReference>
<organism evidence="12 13">
    <name type="scientific">Peromyscus maniculatus bairdii</name>
    <name type="common">Prairie deer mouse</name>
    <dbReference type="NCBI Taxonomy" id="230844"/>
    <lineage>
        <taxon>Eukaryota</taxon>
        <taxon>Metazoa</taxon>
        <taxon>Chordata</taxon>
        <taxon>Craniata</taxon>
        <taxon>Vertebrata</taxon>
        <taxon>Euteleostomi</taxon>
        <taxon>Mammalia</taxon>
        <taxon>Eutheria</taxon>
        <taxon>Euarchontoglires</taxon>
        <taxon>Glires</taxon>
        <taxon>Rodentia</taxon>
        <taxon>Myomorpha</taxon>
        <taxon>Muroidea</taxon>
        <taxon>Cricetidae</taxon>
        <taxon>Neotominae</taxon>
        <taxon>Peromyscus</taxon>
    </lineage>
</organism>
<reference evidence="12" key="2">
    <citation type="submission" date="2025-08" db="UniProtKB">
        <authorList>
            <consortium name="Ensembl"/>
        </authorList>
    </citation>
    <scope>IDENTIFICATION</scope>
</reference>
<keyword evidence="5 10" id="KW-0964">Secreted</keyword>
<dbReference type="Ensembl" id="ENSPEMT00000036960.1">
    <property type="protein sequence ID" value="ENSPEMP00000029246.1"/>
    <property type="gene ID" value="ENSPEMG00000025258.1"/>
</dbReference>
<keyword evidence="7" id="KW-1015">Disulfide bond</keyword>
<feature type="chain" id="PRO_5044517875" description="C-C motif chemokine" evidence="10">
    <location>
        <begin position="34"/>
        <end position="103"/>
    </location>
</feature>
<dbReference type="RefSeq" id="XP_042133222.1">
    <property type="nucleotide sequence ID" value="XM_042277288.2"/>
</dbReference>
<sequence>MKIFTHTSGTMMSLRILLLAALLLGTSLQHASAARATNVGRECCLEYFKGAIPIRRLVTWYRTSAECPRDAIVFVTVQGRFICSDPKDKHVKKAIRHLQSLRQ</sequence>